<organism evidence="3">
    <name type="scientific">Grosmannia clavigera (strain kw1407 / UAMH 11150)</name>
    <name type="common">Blue stain fungus</name>
    <name type="synonym">Graphiocladiella clavigera</name>
    <dbReference type="NCBI Taxonomy" id="655863"/>
    <lineage>
        <taxon>Eukaryota</taxon>
        <taxon>Fungi</taxon>
        <taxon>Dikarya</taxon>
        <taxon>Ascomycota</taxon>
        <taxon>Pezizomycotina</taxon>
        <taxon>Sordariomycetes</taxon>
        <taxon>Sordariomycetidae</taxon>
        <taxon>Ophiostomatales</taxon>
        <taxon>Ophiostomataceae</taxon>
        <taxon>Leptographium</taxon>
    </lineage>
</organism>
<reference evidence="2 3" key="1">
    <citation type="journal article" date="2011" name="Proc. Natl. Acad. Sci. U.S.A.">
        <title>Genome and transcriptome analyses of the mountain pine beetle-fungal symbiont Grosmannia clavigera, a lodgepole pine pathogen.</title>
        <authorList>
            <person name="DiGuistini S."/>
            <person name="Wang Y."/>
            <person name="Liao N.Y."/>
            <person name="Taylor G."/>
            <person name="Tanguay P."/>
            <person name="Feau N."/>
            <person name="Henrissat B."/>
            <person name="Chan S.K."/>
            <person name="Hesse-Orce U."/>
            <person name="Alamouti S.M."/>
            <person name="Tsui C.K.M."/>
            <person name="Docking R.T."/>
            <person name="Levasseur A."/>
            <person name="Haridas S."/>
            <person name="Robertson G."/>
            <person name="Birol I."/>
            <person name="Holt R.A."/>
            <person name="Marra M.A."/>
            <person name="Hamelin R.C."/>
            <person name="Hirst M."/>
            <person name="Jones S.J.M."/>
            <person name="Bohlmann J."/>
            <person name="Breuil C."/>
        </authorList>
    </citation>
    <scope>NUCLEOTIDE SEQUENCE [LARGE SCALE GENOMIC DNA]</scope>
    <source>
        <strain evidence="3">kw1407 / UAMH 11150</strain>
    </source>
</reference>
<dbReference type="EMBL" id="GL629729">
    <property type="protein sequence ID" value="EFX06444.1"/>
    <property type="molecule type" value="Genomic_DNA"/>
</dbReference>
<dbReference type="GeneID" id="25980234"/>
<dbReference type="InParanoid" id="F0X7H2"/>
<evidence type="ECO:0000313" key="3">
    <source>
        <dbReference type="Proteomes" id="UP000007796"/>
    </source>
</evidence>
<feature type="region of interest" description="Disordered" evidence="1">
    <location>
        <begin position="221"/>
        <end position="246"/>
    </location>
</feature>
<protein>
    <submittedName>
        <fullName evidence="2">Uncharacterized protein</fullName>
    </submittedName>
</protein>
<keyword evidence="3" id="KW-1185">Reference proteome</keyword>
<dbReference type="AlphaFoldDB" id="F0X7H2"/>
<dbReference type="RefSeq" id="XP_014175926.1">
    <property type="nucleotide sequence ID" value="XM_014320451.1"/>
</dbReference>
<gene>
    <name evidence="2" type="ORF">CMQ_6765</name>
</gene>
<evidence type="ECO:0000313" key="2">
    <source>
        <dbReference type="EMBL" id="EFX06444.1"/>
    </source>
</evidence>
<feature type="compositionally biased region" description="Polar residues" evidence="1">
    <location>
        <begin position="237"/>
        <end position="246"/>
    </location>
</feature>
<name>F0X7H2_GROCL</name>
<proteinExistence type="predicted"/>
<feature type="compositionally biased region" description="Basic and acidic residues" evidence="1">
    <location>
        <begin position="224"/>
        <end position="236"/>
    </location>
</feature>
<dbReference type="Proteomes" id="UP000007796">
    <property type="component" value="Unassembled WGS sequence"/>
</dbReference>
<evidence type="ECO:0000256" key="1">
    <source>
        <dbReference type="SAM" id="MobiDB-lite"/>
    </source>
</evidence>
<sequence length="246" mass="27191">MVARHRLLPAAWPELPKLFFHDRPLCCTALFVVPLTCDPPHPPKRLRLAGHLPPAPATHVSYDFGPYPLRRRRSWRQLLAYLPGRRRHVGHRLLDPACFSAFFLNFTYDPKPGAIRATHHSSIRASVTPATPVVSGVSVTLATPSYLKLPAVGRGSGSGVRWPPRDPHVRSRSTMHATMATATVVSKKGGEQCPIDRWDLLSGFTVRVAQAKDLLANGAGSEWAVRRKQSESEREGATSQPLMHTL</sequence>
<accession>F0X7H2</accession>
<dbReference type="HOGENOM" id="CLU_1129155_0_0_1"/>